<proteinExistence type="predicted"/>
<accession>A0A3N4JHB8</accession>
<protein>
    <submittedName>
        <fullName evidence="2">Uncharacterized protein</fullName>
    </submittedName>
</protein>
<feature type="compositionally biased region" description="Basic and acidic residues" evidence="1">
    <location>
        <begin position="110"/>
        <end position="124"/>
    </location>
</feature>
<dbReference type="OrthoDB" id="4220319at2759"/>
<dbReference type="Proteomes" id="UP000276215">
    <property type="component" value="Unassembled WGS sequence"/>
</dbReference>
<evidence type="ECO:0000313" key="2">
    <source>
        <dbReference type="EMBL" id="RPA96667.1"/>
    </source>
</evidence>
<name>A0A3N4JHB8_9PEZI</name>
<keyword evidence="3" id="KW-1185">Reference proteome</keyword>
<dbReference type="STRING" id="1336337.A0A3N4JHB8"/>
<dbReference type="EMBL" id="ML120412">
    <property type="protein sequence ID" value="RPA96667.1"/>
    <property type="molecule type" value="Genomic_DNA"/>
</dbReference>
<evidence type="ECO:0000256" key="1">
    <source>
        <dbReference type="SAM" id="MobiDB-lite"/>
    </source>
</evidence>
<organism evidence="2 3">
    <name type="scientific">Choiromyces venosus 120613-1</name>
    <dbReference type="NCBI Taxonomy" id="1336337"/>
    <lineage>
        <taxon>Eukaryota</taxon>
        <taxon>Fungi</taxon>
        <taxon>Dikarya</taxon>
        <taxon>Ascomycota</taxon>
        <taxon>Pezizomycotina</taxon>
        <taxon>Pezizomycetes</taxon>
        <taxon>Pezizales</taxon>
        <taxon>Tuberaceae</taxon>
        <taxon>Choiromyces</taxon>
    </lineage>
</organism>
<dbReference type="PANTHER" id="PTHR42090">
    <property type="match status" value="1"/>
</dbReference>
<dbReference type="AlphaFoldDB" id="A0A3N4JHB8"/>
<feature type="region of interest" description="Disordered" evidence="1">
    <location>
        <begin position="1"/>
        <end position="130"/>
    </location>
</feature>
<evidence type="ECO:0000313" key="3">
    <source>
        <dbReference type="Proteomes" id="UP000276215"/>
    </source>
</evidence>
<sequence>MFKSVRTLRPLIPSISSPNQPITKSHLRPKSTYESTSDAKIPSKEDLNPTSKENTRTGTHDEVAHADNTAYNPDLTDPGSERLSAGIETKKPGNPLDASPANPEISFPEEDSRAEVGADKDRGRRGSGGG</sequence>
<dbReference type="PANTHER" id="PTHR42090:SF1">
    <property type="match status" value="1"/>
</dbReference>
<feature type="compositionally biased region" description="Basic and acidic residues" evidence="1">
    <location>
        <begin position="41"/>
        <end position="65"/>
    </location>
</feature>
<gene>
    <name evidence="2" type="ORF">L873DRAFT_1207028</name>
</gene>
<reference evidence="2 3" key="1">
    <citation type="journal article" date="2018" name="Nat. Ecol. Evol.">
        <title>Pezizomycetes genomes reveal the molecular basis of ectomycorrhizal truffle lifestyle.</title>
        <authorList>
            <person name="Murat C."/>
            <person name="Payen T."/>
            <person name="Noel B."/>
            <person name="Kuo A."/>
            <person name="Morin E."/>
            <person name="Chen J."/>
            <person name="Kohler A."/>
            <person name="Krizsan K."/>
            <person name="Balestrini R."/>
            <person name="Da Silva C."/>
            <person name="Montanini B."/>
            <person name="Hainaut M."/>
            <person name="Levati E."/>
            <person name="Barry K.W."/>
            <person name="Belfiori B."/>
            <person name="Cichocki N."/>
            <person name="Clum A."/>
            <person name="Dockter R.B."/>
            <person name="Fauchery L."/>
            <person name="Guy J."/>
            <person name="Iotti M."/>
            <person name="Le Tacon F."/>
            <person name="Lindquist E.A."/>
            <person name="Lipzen A."/>
            <person name="Malagnac F."/>
            <person name="Mello A."/>
            <person name="Molinier V."/>
            <person name="Miyauchi S."/>
            <person name="Poulain J."/>
            <person name="Riccioni C."/>
            <person name="Rubini A."/>
            <person name="Sitrit Y."/>
            <person name="Splivallo R."/>
            <person name="Traeger S."/>
            <person name="Wang M."/>
            <person name="Zifcakova L."/>
            <person name="Wipf D."/>
            <person name="Zambonelli A."/>
            <person name="Paolocci F."/>
            <person name="Nowrousian M."/>
            <person name="Ottonello S."/>
            <person name="Baldrian P."/>
            <person name="Spatafora J.W."/>
            <person name="Henrissat B."/>
            <person name="Nagy L.G."/>
            <person name="Aury J.M."/>
            <person name="Wincker P."/>
            <person name="Grigoriev I.V."/>
            <person name="Bonfante P."/>
            <person name="Martin F.M."/>
        </authorList>
    </citation>
    <scope>NUCLEOTIDE SEQUENCE [LARGE SCALE GENOMIC DNA]</scope>
    <source>
        <strain evidence="2 3">120613-1</strain>
    </source>
</reference>
<feature type="compositionally biased region" description="Polar residues" evidence="1">
    <location>
        <begin position="14"/>
        <end position="23"/>
    </location>
</feature>